<reference evidence="1 2" key="1">
    <citation type="journal article" date="2017" name="Gigascience">
        <title>Draft genome of the honey bee ectoparasitic mite, Tropilaelaps mercedesae, is shaped by the parasitic life history.</title>
        <authorList>
            <person name="Dong X."/>
            <person name="Armstrong S.D."/>
            <person name="Xia D."/>
            <person name="Makepeace B.L."/>
            <person name="Darby A.C."/>
            <person name="Kadowaki T."/>
        </authorList>
    </citation>
    <scope>NUCLEOTIDE SEQUENCE [LARGE SCALE GENOMIC DNA]</scope>
    <source>
        <strain evidence="1">Wuxi-XJTLU</strain>
    </source>
</reference>
<dbReference type="InParanoid" id="A0A1V9XW50"/>
<keyword evidence="2" id="KW-1185">Reference proteome</keyword>
<organism evidence="1 2">
    <name type="scientific">Tropilaelaps mercedesae</name>
    <dbReference type="NCBI Taxonomy" id="418985"/>
    <lineage>
        <taxon>Eukaryota</taxon>
        <taxon>Metazoa</taxon>
        <taxon>Ecdysozoa</taxon>
        <taxon>Arthropoda</taxon>
        <taxon>Chelicerata</taxon>
        <taxon>Arachnida</taxon>
        <taxon>Acari</taxon>
        <taxon>Parasitiformes</taxon>
        <taxon>Mesostigmata</taxon>
        <taxon>Gamasina</taxon>
        <taxon>Dermanyssoidea</taxon>
        <taxon>Laelapidae</taxon>
        <taxon>Tropilaelaps</taxon>
    </lineage>
</organism>
<sequence>MSRCGIESELRVNDPSCCHFSGGGSKMRNISTCPQRSDRVMCMLGILSAHVILTSLGILSGIECQHVHLSGHAHPESLLLSNDYYQQSYGFPVHPTHNERDHHERDVLRAPYEPLQQYKSERYRLKPSALKAYEDAGNPADYFRDLYKQPLATEGRFRSQYLAVAPRLAPSADLRVAQDAAKHGYADSTPYHTAGNRQFTDVDGQFQYRNFDLTGPNHARYTVRTGSEPTAQDGPIVAFAASPSRDRPAKLFVRDVPIYF</sequence>
<dbReference type="EMBL" id="MNPL01003245">
    <property type="protein sequence ID" value="OQR77671.1"/>
    <property type="molecule type" value="Genomic_DNA"/>
</dbReference>
<accession>A0A1V9XW50</accession>
<gene>
    <name evidence="1" type="ORF">BIW11_06923</name>
</gene>
<dbReference type="OrthoDB" id="10646758at2759"/>
<dbReference type="Proteomes" id="UP000192247">
    <property type="component" value="Unassembled WGS sequence"/>
</dbReference>
<evidence type="ECO:0000313" key="2">
    <source>
        <dbReference type="Proteomes" id="UP000192247"/>
    </source>
</evidence>
<evidence type="ECO:0000313" key="1">
    <source>
        <dbReference type="EMBL" id="OQR77671.1"/>
    </source>
</evidence>
<comment type="caution">
    <text evidence="1">The sequence shown here is derived from an EMBL/GenBank/DDBJ whole genome shotgun (WGS) entry which is preliminary data.</text>
</comment>
<proteinExistence type="predicted"/>
<keyword evidence="1" id="KW-0675">Receptor</keyword>
<dbReference type="AlphaFoldDB" id="A0A1V9XW50"/>
<name>A0A1V9XW50_9ACAR</name>
<protein>
    <submittedName>
        <fullName evidence="1">Putative nuclear hormone receptor HR3-like</fullName>
    </submittedName>
</protein>